<dbReference type="SUPFAM" id="SSF51905">
    <property type="entry name" value="FAD/NAD(P)-binding domain"/>
    <property type="match status" value="1"/>
</dbReference>
<dbReference type="PANTHER" id="PTHR46720">
    <property type="entry name" value="HYDROXYLASE, PUTATIVE (AFU_ORTHOLOGUE AFUA_3G01460)-RELATED"/>
    <property type="match status" value="1"/>
</dbReference>
<reference evidence="4 5" key="1">
    <citation type="submission" date="2019-02" db="EMBL/GenBank/DDBJ databases">
        <title>Genome sequencing of the rare red list fungi Phellinidium pouzarii.</title>
        <authorList>
            <person name="Buettner E."/>
            <person name="Kellner H."/>
        </authorList>
    </citation>
    <scope>NUCLEOTIDE SEQUENCE [LARGE SCALE GENOMIC DNA]</scope>
    <source>
        <strain evidence="4 5">DSM 108285</strain>
    </source>
</reference>
<gene>
    <name evidence="4" type="ORF">EW145_g1489</name>
</gene>
<evidence type="ECO:0000313" key="5">
    <source>
        <dbReference type="Proteomes" id="UP000308199"/>
    </source>
</evidence>
<proteinExistence type="predicted"/>
<accession>A0A4S4LG33</accession>
<evidence type="ECO:0000313" key="4">
    <source>
        <dbReference type="EMBL" id="THH10191.1"/>
    </source>
</evidence>
<protein>
    <recommendedName>
        <fullName evidence="6">FAD-binding domain-containing protein</fullName>
    </recommendedName>
</protein>
<evidence type="ECO:0000256" key="3">
    <source>
        <dbReference type="ARBA" id="ARBA00023002"/>
    </source>
</evidence>
<name>A0A4S4LG33_9AGAM</name>
<evidence type="ECO:0008006" key="6">
    <source>
        <dbReference type="Google" id="ProtNLM"/>
    </source>
</evidence>
<dbReference type="InterPro" id="IPR036188">
    <property type="entry name" value="FAD/NAD-bd_sf"/>
</dbReference>
<dbReference type="PRINTS" id="PR00420">
    <property type="entry name" value="RNGMNOXGNASE"/>
</dbReference>
<dbReference type="EMBL" id="SGPK01000042">
    <property type="protein sequence ID" value="THH10191.1"/>
    <property type="molecule type" value="Genomic_DNA"/>
</dbReference>
<dbReference type="Proteomes" id="UP000308199">
    <property type="component" value="Unassembled WGS sequence"/>
</dbReference>
<organism evidence="4 5">
    <name type="scientific">Phellinidium pouzarii</name>
    <dbReference type="NCBI Taxonomy" id="167371"/>
    <lineage>
        <taxon>Eukaryota</taxon>
        <taxon>Fungi</taxon>
        <taxon>Dikarya</taxon>
        <taxon>Basidiomycota</taxon>
        <taxon>Agaricomycotina</taxon>
        <taxon>Agaricomycetes</taxon>
        <taxon>Hymenochaetales</taxon>
        <taxon>Hymenochaetaceae</taxon>
        <taxon>Phellinidium</taxon>
    </lineage>
</organism>
<dbReference type="GO" id="GO:0044550">
    <property type="term" value="P:secondary metabolite biosynthetic process"/>
    <property type="evidence" value="ECO:0007669"/>
    <property type="project" value="TreeGrafter"/>
</dbReference>
<keyword evidence="3" id="KW-0560">Oxidoreductase</keyword>
<dbReference type="OrthoDB" id="417877at2759"/>
<dbReference type="GO" id="GO:0016491">
    <property type="term" value="F:oxidoreductase activity"/>
    <property type="evidence" value="ECO:0007669"/>
    <property type="project" value="UniProtKB-KW"/>
</dbReference>
<keyword evidence="5" id="KW-1185">Reference proteome</keyword>
<dbReference type="Gene3D" id="3.50.50.60">
    <property type="entry name" value="FAD/NAD(P)-binding domain"/>
    <property type="match status" value="1"/>
</dbReference>
<comment type="caution">
    <text evidence="4">The sequence shown here is derived from an EMBL/GenBank/DDBJ whole genome shotgun (WGS) entry which is preliminary data.</text>
</comment>
<dbReference type="AlphaFoldDB" id="A0A4S4LG33"/>
<keyword evidence="2" id="KW-0274">FAD</keyword>
<dbReference type="InterPro" id="IPR051104">
    <property type="entry name" value="FAD_monoxygenase"/>
</dbReference>
<dbReference type="PANTHER" id="PTHR46720:SF3">
    <property type="entry name" value="FAD-BINDING DOMAIN-CONTAINING PROTEIN-RELATED"/>
    <property type="match status" value="1"/>
</dbReference>
<keyword evidence="1" id="KW-0285">Flavoprotein</keyword>
<dbReference type="SUPFAM" id="SSF54373">
    <property type="entry name" value="FAD-linked reductases, C-terminal domain"/>
    <property type="match status" value="1"/>
</dbReference>
<evidence type="ECO:0000256" key="2">
    <source>
        <dbReference type="ARBA" id="ARBA00022827"/>
    </source>
</evidence>
<sequence length="462" mass="50018">MGYVIATNLTSRLALNLEFAKTFGLPTNHTVSSTDINAIVYSKTTETIYMDSLEPDALFAYKKGIYVVHGTIHRIPRNQAPVDTSSRSSLLSHKSKFGEIGAGVGLGANAVRVLEELEILNDVLAKIKPEQPVLRPCRFISGLGEHEVIYDYPVTPGLDEGIGIHRVTFLEALVHLVDPNKTHFNKRCISLSTPSESCTQINFADGTSAEADVVLGADGIRSNVRSYVVGSATQDHHVNGNGNIPASPVRAVFTNTYAYRGLVPTEQLKSLGMKTDLSKTLHCIAGPGKHIITFPIKDGTVINVVAFVCDRSHPWGTKPIPPGQPWVMPRTTSELLTEFAGVWAVHAVDPPLETYIRGRVALLGDAAHGMLPHLGSGASQALEDSLMIAILKGYDTIRRPRGNMVLTKSTKMGNIYDGLGPHGLTPEGLEADVKGAWSEIWHHDLRADSDAAIRELEKAGVF</sequence>
<evidence type="ECO:0000256" key="1">
    <source>
        <dbReference type="ARBA" id="ARBA00022630"/>
    </source>
</evidence>